<dbReference type="EMBL" id="NAJL01000039">
    <property type="protein sequence ID" value="TKA24976.1"/>
    <property type="molecule type" value="Genomic_DNA"/>
</dbReference>
<dbReference type="OrthoDB" id="441210at2759"/>
<feature type="region of interest" description="Disordered" evidence="1">
    <location>
        <begin position="230"/>
        <end position="262"/>
    </location>
</feature>
<feature type="compositionally biased region" description="Basic and acidic residues" evidence="1">
    <location>
        <begin position="232"/>
        <end position="246"/>
    </location>
</feature>
<dbReference type="GO" id="GO:0033698">
    <property type="term" value="C:Rpd3L complex"/>
    <property type="evidence" value="ECO:0007669"/>
    <property type="project" value="TreeGrafter"/>
</dbReference>
<protein>
    <recommendedName>
        <fullName evidence="2">Transcriptional regulatory protein RXT2 N-terminal domain-containing protein</fullName>
    </recommendedName>
</protein>
<comment type="caution">
    <text evidence="3">The sequence shown here is derived from an EMBL/GenBank/DDBJ whole genome shotgun (WGS) entry which is preliminary data.</text>
</comment>
<feature type="region of interest" description="Disordered" evidence="1">
    <location>
        <begin position="21"/>
        <end position="78"/>
    </location>
</feature>
<dbReference type="Pfam" id="PF08595">
    <property type="entry name" value="RXT2_N"/>
    <property type="match status" value="1"/>
</dbReference>
<gene>
    <name evidence="3" type="ORF">B0A50_06074</name>
</gene>
<dbReference type="InterPro" id="IPR013904">
    <property type="entry name" value="RXT2_N"/>
</dbReference>
<proteinExistence type="predicted"/>
<feature type="compositionally biased region" description="Basic residues" evidence="1">
    <location>
        <begin position="489"/>
        <end position="500"/>
    </location>
</feature>
<evidence type="ECO:0000313" key="4">
    <source>
        <dbReference type="Proteomes" id="UP000308549"/>
    </source>
</evidence>
<dbReference type="GO" id="GO:0005829">
    <property type="term" value="C:cytosol"/>
    <property type="evidence" value="ECO:0007669"/>
    <property type="project" value="TreeGrafter"/>
</dbReference>
<feature type="compositionally biased region" description="Basic residues" evidence="1">
    <location>
        <begin position="43"/>
        <end position="55"/>
    </location>
</feature>
<feature type="region of interest" description="Disordered" evidence="1">
    <location>
        <begin position="315"/>
        <end position="363"/>
    </location>
</feature>
<feature type="domain" description="Transcriptional regulatory protein RXT2 N-terminal" evidence="2">
    <location>
        <begin position="44"/>
        <end position="189"/>
    </location>
</feature>
<name>A0A4U0TSQ6_9PEZI</name>
<reference evidence="3 4" key="1">
    <citation type="submission" date="2017-03" db="EMBL/GenBank/DDBJ databases">
        <title>Genomes of endolithic fungi from Antarctica.</title>
        <authorList>
            <person name="Coleine C."/>
            <person name="Masonjones S."/>
            <person name="Stajich J.E."/>
        </authorList>
    </citation>
    <scope>NUCLEOTIDE SEQUENCE [LARGE SCALE GENOMIC DNA]</scope>
    <source>
        <strain evidence="3 4">CCFEE 6315</strain>
    </source>
</reference>
<dbReference type="PANTHER" id="PTHR28232:SF1">
    <property type="entry name" value="TRANSCRIPTIONAL REGULATORY PROTEIN RXT2"/>
    <property type="match status" value="1"/>
</dbReference>
<dbReference type="PANTHER" id="PTHR28232">
    <property type="entry name" value="TRANSCRIPTIONAL REGULATORY PROTEIN RXT2"/>
    <property type="match status" value="1"/>
</dbReference>
<accession>A0A4U0TSQ6</accession>
<evidence type="ECO:0000313" key="3">
    <source>
        <dbReference type="EMBL" id="TKA24976.1"/>
    </source>
</evidence>
<dbReference type="InterPro" id="IPR039602">
    <property type="entry name" value="Rxt2"/>
</dbReference>
<keyword evidence="4" id="KW-1185">Reference proteome</keyword>
<evidence type="ECO:0000256" key="1">
    <source>
        <dbReference type="SAM" id="MobiDB-lite"/>
    </source>
</evidence>
<organism evidence="3 4">
    <name type="scientific">Salinomyces thailandicus</name>
    <dbReference type="NCBI Taxonomy" id="706561"/>
    <lineage>
        <taxon>Eukaryota</taxon>
        <taxon>Fungi</taxon>
        <taxon>Dikarya</taxon>
        <taxon>Ascomycota</taxon>
        <taxon>Pezizomycotina</taxon>
        <taxon>Dothideomycetes</taxon>
        <taxon>Dothideomycetidae</taxon>
        <taxon>Mycosphaerellales</taxon>
        <taxon>Teratosphaeriaceae</taxon>
        <taxon>Salinomyces</taxon>
    </lineage>
</organism>
<feature type="compositionally biased region" description="Low complexity" evidence="1">
    <location>
        <begin position="323"/>
        <end position="339"/>
    </location>
</feature>
<dbReference type="Proteomes" id="UP000308549">
    <property type="component" value="Unassembled WGS sequence"/>
</dbReference>
<dbReference type="AlphaFoldDB" id="A0A4U0TSQ6"/>
<feature type="compositionally biased region" description="Pro residues" evidence="1">
    <location>
        <begin position="344"/>
        <end position="354"/>
    </location>
</feature>
<sequence length="500" mass="55281">MAAQQIAFAETLRAMKLAIRRNRAASPASSSSDSGDDDGLHTHTNRGHKLKRSTRYAKTGRLDTTGGQQAWKRKVQHAGHERYVVNKRPKLYDEDGDVVDPQDLPSDLEEEDQHLYGEPIRENAFGGVRLEALLRPLTSAAELPEHPSLREAYTSKALTQMCDDAADMVRREKAALWKAKRLLQRFRGDGGWMACGKFETEQDDLLLQDEQAEGGASTLPSIVETELSAMPRPEEAAEGVHDKGELSEQDETGGDAMNGVEGHDHFADTLARTEQAEGYQNGQFEGHEHDLQPAENANGEHAQDQAPHPAIAELRDKDDSDSRSSTSNPSAPSHAMTTRARARSPPPATSPSPSPSDSASIPSVHPWFIASTSCLPDRDLGLPPQEAEETRRLLMLYVQKQENIVRQLGTLYESLQRADRLRRETFRACKAEGHMVPDGKGGVMTEMSDGEDWYDPEDWGLTARDLKDGKLEKGKDEVEDVAEEEGRRVGGRRRRVVGKG</sequence>
<feature type="region of interest" description="Disordered" evidence="1">
    <location>
        <begin position="471"/>
        <end position="500"/>
    </location>
</feature>
<evidence type="ECO:0000259" key="2">
    <source>
        <dbReference type="Pfam" id="PF08595"/>
    </source>
</evidence>